<dbReference type="PANTHER" id="PTHR40453:SF1">
    <property type="entry name" value="PROTEIN YOEF"/>
    <property type="match status" value="1"/>
</dbReference>
<dbReference type="PANTHER" id="PTHR40453">
    <property type="entry name" value="PROTEIN YOEF"/>
    <property type="match status" value="1"/>
</dbReference>
<evidence type="ECO:0000313" key="3">
    <source>
        <dbReference type="Proteomes" id="UP001172911"/>
    </source>
</evidence>
<evidence type="ECO:0000313" key="2">
    <source>
        <dbReference type="EMBL" id="MDO7787833.1"/>
    </source>
</evidence>
<keyword evidence="3" id="KW-1185">Reference proteome</keyword>
<gene>
    <name evidence="2" type="primary">eutP</name>
    <name evidence="2" type="ORF">P6N53_11440</name>
</gene>
<evidence type="ECO:0000256" key="1">
    <source>
        <dbReference type="PIRNR" id="PIRNR036409"/>
    </source>
</evidence>
<organism evidence="2 3">
    <name type="scientific">Desulforamulus aquiferis</name>
    <dbReference type="NCBI Taxonomy" id="1397668"/>
    <lineage>
        <taxon>Bacteria</taxon>
        <taxon>Bacillati</taxon>
        <taxon>Bacillota</taxon>
        <taxon>Clostridia</taxon>
        <taxon>Eubacteriales</taxon>
        <taxon>Peptococcaceae</taxon>
        <taxon>Desulforamulus</taxon>
    </lineage>
</organism>
<protein>
    <submittedName>
        <fullName evidence="2">EutP/PduV family microcompartment system protein</fullName>
    </submittedName>
</protein>
<keyword evidence="1" id="KW-0547">Nucleotide-binding</keyword>
<comment type="similarity">
    <text evidence="1">Belongs to the EutP/PduV family.</text>
</comment>
<dbReference type="SUPFAM" id="SSF52540">
    <property type="entry name" value="P-loop containing nucleoside triphosphate hydrolases"/>
    <property type="match status" value="1"/>
</dbReference>
<dbReference type="Gene3D" id="3.40.50.300">
    <property type="entry name" value="P-loop containing nucleotide triphosphate hydrolases"/>
    <property type="match status" value="1"/>
</dbReference>
<dbReference type="GO" id="GO:0006576">
    <property type="term" value="P:biogenic amine metabolic process"/>
    <property type="evidence" value="ECO:0007669"/>
    <property type="project" value="InterPro"/>
</dbReference>
<name>A0AAW7ZEI0_9FIRM</name>
<proteinExistence type="inferred from homology"/>
<dbReference type="CDD" id="cd00882">
    <property type="entry name" value="Ras_like_GTPase"/>
    <property type="match status" value="1"/>
</dbReference>
<reference evidence="2" key="1">
    <citation type="journal article" date="2023" name="J. Hazard. Mater.">
        <title>Anaerobic biodegradation of pyrene and benzo[a]pyrene by a new sulfate-reducing Desulforamulus aquiferis strain DSA.</title>
        <authorList>
            <person name="Zhang Z."/>
            <person name="Sun J."/>
            <person name="Gong X."/>
            <person name="Wang C."/>
            <person name="Wang H."/>
        </authorList>
    </citation>
    <scope>NUCLEOTIDE SEQUENCE</scope>
    <source>
        <strain evidence="2">DSA</strain>
    </source>
</reference>
<dbReference type="InterPro" id="IPR027417">
    <property type="entry name" value="P-loop_NTPase"/>
</dbReference>
<comment type="caution">
    <text evidence="2">The sequence shown here is derived from an EMBL/GenBank/DDBJ whole genome shotgun (WGS) entry which is preliminary data.</text>
</comment>
<dbReference type="Pfam" id="PF10662">
    <property type="entry name" value="PduV-EutP"/>
    <property type="match status" value="1"/>
</dbReference>
<dbReference type="Proteomes" id="UP001172911">
    <property type="component" value="Unassembled WGS sequence"/>
</dbReference>
<dbReference type="RefSeq" id="WP_304543210.1">
    <property type="nucleotide sequence ID" value="NZ_JARPTC010000016.1"/>
</dbReference>
<dbReference type="PIRSF" id="PIRSF036409">
    <property type="entry name" value="EutP_PduV"/>
    <property type="match status" value="1"/>
</dbReference>
<dbReference type="InterPro" id="IPR012381">
    <property type="entry name" value="EutP_PduV"/>
</dbReference>
<dbReference type="EMBL" id="JARPTC010000016">
    <property type="protein sequence ID" value="MDO7787833.1"/>
    <property type="molecule type" value="Genomic_DNA"/>
</dbReference>
<sequence length="145" mass="15542">MIMVVGPIGTGKTSLLNALQQNGQKAVKTQSISYVNGSIDTPGEYVQMPRFYSSLTVTAAEAKIVLVVQDATDTKVSLPPGFISLLIRPVVGVITKIDLPGANREKAKALLKQAGIKEPYFYVSAHTGAGLPELIAYLRERGEKL</sequence>
<dbReference type="AlphaFoldDB" id="A0AAW7ZEI0"/>
<reference evidence="2" key="2">
    <citation type="submission" date="2023-03" db="EMBL/GenBank/DDBJ databases">
        <authorList>
            <person name="Zhang Z."/>
        </authorList>
    </citation>
    <scope>NUCLEOTIDE SEQUENCE</scope>
    <source>
        <strain evidence="2">DSA</strain>
    </source>
</reference>
<dbReference type="GO" id="GO:0005524">
    <property type="term" value="F:ATP binding"/>
    <property type="evidence" value="ECO:0007669"/>
    <property type="project" value="UniProtKB-UniRule"/>
</dbReference>
<accession>A0AAW7ZEI0</accession>
<dbReference type="NCBIfam" id="TIGR02528">
    <property type="entry name" value="EutP"/>
    <property type="match status" value="1"/>
</dbReference>